<evidence type="ECO:0000313" key="2">
    <source>
        <dbReference type="EMBL" id="OAD19023.1"/>
    </source>
</evidence>
<dbReference type="InterPro" id="IPR052516">
    <property type="entry name" value="N-heterocyclic_Hydroxylase"/>
</dbReference>
<name>A0A176RTE1_9GAMM</name>
<dbReference type="Proteomes" id="UP000076962">
    <property type="component" value="Unassembled WGS sequence"/>
</dbReference>
<proteinExistence type="predicted"/>
<reference evidence="2 3" key="1">
    <citation type="submission" date="2016-05" db="EMBL/GenBank/DDBJ databases">
        <title>Single-cell genome of chain-forming Candidatus Thiomargarita nelsonii and comparison to other large sulfur-oxidizing bacteria.</title>
        <authorList>
            <person name="Winkel M."/>
            <person name="Salman V."/>
            <person name="Woyke T."/>
            <person name="Schulz-Vogt H."/>
            <person name="Richter M."/>
            <person name="Flood B."/>
            <person name="Bailey J."/>
            <person name="Amann R."/>
            <person name="Mussmann M."/>
        </authorList>
    </citation>
    <scope>NUCLEOTIDE SEQUENCE [LARGE SCALE GENOMIC DNA]</scope>
    <source>
        <strain evidence="2 3">THI036</strain>
    </source>
</reference>
<comment type="caution">
    <text evidence="2">The sequence shown here is derived from an EMBL/GenBank/DDBJ whole genome shotgun (WGS) entry which is preliminary data.</text>
</comment>
<dbReference type="PATRIC" id="fig|1003181.4.peg.7120"/>
<organism evidence="2 3">
    <name type="scientific">Candidatus Thiomargarita nelsonii</name>
    <dbReference type="NCBI Taxonomy" id="1003181"/>
    <lineage>
        <taxon>Bacteria</taxon>
        <taxon>Pseudomonadati</taxon>
        <taxon>Pseudomonadota</taxon>
        <taxon>Gammaproteobacteria</taxon>
        <taxon>Thiotrichales</taxon>
        <taxon>Thiotrichaceae</taxon>
        <taxon>Thiomargarita</taxon>
    </lineage>
</organism>
<sequence>MKNLLFNSDQASFSQDRRNFLKVTAAVSGGLLLEMSIPGLSMAEASWQANAFLRIDQDATVTVIIKHLEMGQGTYTGLATLVAEELDANWEQIRVEAAPANAKLYKNLFWGTQGTGGSTAIANAFQQMRKAGATARQMLMAAAAEQWQVDSIEISNGRISHPASGRSAGFGEFAAAAAKQPLPLDVELKDPKEFRLIGKEGLVRKDNIDKTQGTAIYTQDIFLPNMLTALVAHPPRFGAKLKSYNADTAIKMPGVKHIVQIPTGVAVVATDFWSAKTARDALKIEWDESEAFKLSSDAIMAQYKKMAAQPGAIAAQKGNLSKGRQAAKQTLSASFEFPYLAHAAMEPMNCVVDLHTDACDLYYGVQMNTGDQMAVAKALNMKPEQVRLHMLYAGGSFGRRANPKS</sequence>
<dbReference type="AlphaFoldDB" id="A0A176RTE1"/>
<dbReference type="InterPro" id="IPR037165">
    <property type="entry name" value="AldOxase/xan_DH_Mopterin-bd_sf"/>
</dbReference>
<dbReference type="SUPFAM" id="SSF56003">
    <property type="entry name" value="Molybdenum cofactor-binding domain"/>
    <property type="match status" value="2"/>
</dbReference>
<dbReference type="EMBL" id="LUTY01002980">
    <property type="protein sequence ID" value="OAD19023.1"/>
    <property type="molecule type" value="Genomic_DNA"/>
</dbReference>
<dbReference type="Pfam" id="PF20256">
    <property type="entry name" value="MoCoBD_2"/>
    <property type="match status" value="1"/>
</dbReference>
<dbReference type="PANTHER" id="PTHR47495">
    <property type="entry name" value="ALDEHYDE DEHYDROGENASE"/>
    <property type="match status" value="1"/>
</dbReference>
<accession>A0A176RTE1</accession>
<dbReference type="Pfam" id="PF02738">
    <property type="entry name" value="MoCoBD_1"/>
    <property type="match status" value="1"/>
</dbReference>
<evidence type="ECO:0000259" key="1">
    <source>
        <dbReference type="SMART" id="SM01008"/>
    </source>
</evidence>
<dbReference type="InterPro" id="IPR000674">
    <property type="entry name" value="Ald_Oxase/Xan_DH_a/b"/>
</dbReference>
<dbReference type="InterPro" id="IPR046867">
    <property type="entry name" value="AldOxase/xan_DH_MoCoBD2"/>
</dbReference>
<dbReference type="SMART" id="SM01008">
    <property type="entry name" value="Ald_Xan_dh_C"/>
    <property type="match status" value="1"/>
</dbReference>
<feature type="domain" description="Aldehyde oxidase/xanthine dehydrogenase a/b hammerhead" evidence="1">
    <location>
        <begin position="212"/>
        <end position="290"/>
    </location>
</feature>
<dbReference type="InterPro" id="IPR008274">
    <property type="entry name" value="AldOxase/xan_DH_MoCoBD1"/>
</dbReference>
<keyword evidence="3" id="KW-1185">Reference proteome</keyword>
<dbReference type="InterPro" id="IPR006311">
    <property type="entry name" value="TAT_signal"/>
</dbReference>
<dbReference type="Gene3D" id="3.30.365.10">
    <property type="entry name" value="Aldehyde oxidase/xanthine dehydrogenase, molybdopterin binding domain"/>
    <property type="match status" value="3"/>
</dbReference>
<dbReference type="PROSITE" id="PS51318">
    <property type="entry name" value="TAT"/>
    <property type="match status" value="1"/>
</dbReference>
<dbReference type="Gene3D" id="3.90.1170.50">
    <property type="entry name" value="Aldehyde oxidase/xanthine dehydrogenase, a/b hammerhead"/>
    <property type="match status" value="1"/>
</dbReference>
<feature type="non-terminal residue" evidence="2">
    <location>
        <position position="405"/>
    </location>
</feature>
<gene>
    <name evidence="2" type="ORF">THIOM_005364</name>
</gene>
<protein>
    <submittedName>
        <fullName evidence="2">Isoquinoline 1-oxidoreductase beta subunit</fullName>
    </submittedName>
</protein>
<evidence type="ECO:0000313" key="3">
    <source>
        <dbReference type="Proteomes" id="UP000076962"/>
    </source>
</evidence>
<dbReference type="GO" id="GO:0016491">
    <property type="term" value="F:oxidoreductase activity"/>
    <property type="evidence" value="ECO:0007669"/>
    <property type="project" value="InterPro"/>
</dbReference>
<dbReference type="PANTHER" id="PTHR47495:SF2">
    <property type="entry name" value="ALDEHYDE DEHYDROGENASE"/>
    <property type="match status" value="1"/>
</dbReference>